<dbReference type="AlphaFoldDB" id="A0A8D4C505"/>
<keyword evidence="2" id="KW-0732">Signal</keyword>
<reference evidence="3 5" key="3">
    <citation type="journal article" name="Genome Announc.">
        <title>Complete Genome Sequence of Pseudomonas balearica DSM 6083T.</title>
        <authorList>
            <person name="Bennasar-Figueras A."/>
            <person name="Salva-Serra F."/>
            <person name="Jaen-Luchoro D."/>
            <person name="Segui C."/>
            <person name="Aliaga F."/>
            <person name="Busquets A."/>
            <person name="Gomila M."/>
            <person name="Moore E.R."/>
            <person name="Lalucat J."/>
        </authorList>
    </citation>
    <scope>NUCLEOTIDE SEQUENCE [LARGE SCALE GENOMIC DNA]</scope>
    <source>
        <strain evidence="5">DSM 6083</strain>
        <strain evidence="3">DSM6083</strain>
    </source>
</reference>
<organism evidence="3 5">
    <name type="scientific">Stutzerimonas balearica DSM 6083</name>
    <dbReference type="NCBI Taxonomy" id="1123016"/>
    <lineage>
        <taxon>Bacteria</taxon>
        <taxon>Pseudomonadati</taxon>
        <taxon>Pseudomonadota</taxon>
        <taxon>Gammaproteobacteria</taxon>
        <taxon>Pseudomonadales</taxon>
        <taxon>Pseudomonadaceae</taxon>
        <taxon>Stutzerimonas</taxon>
    </lineage>
</organism>
<evidence type="ECO:0008006" key="7">
    <source>
        <dbReference type="Google" id="ProtNLM"/>
    </source>
</evidence>
<dbReference type="Proteomes" id="UP000182276">
    <property type="component" value="Unassembled WGS sequence"/>
</dbReference>
<evidence type="ECO:0000256" key="1">
    <source>
        <dbReference type="SAM" id="MobiDB-lite"/>
    </source>
</evidence>
<dbReference type="Gene3D" id="2.60.40.2420">
    <property type="match status" value="1"/>
</dbReference>
<evidence type="ECO:0000256" key="2">
    <source>
        <dbReference type="SAM" id="SignalP"/>
    </source>
</evidence>
<gene>
    <name evidence="3" type="ORF">CL52_01810</name>
    <name evidence="4" type="ORF">SAMN05660875_101374</name>
</gene>
<reference evidence="4 6" key="2">
    <citation type="submission" date="2016-10" db="EMBL/GenBank/DDBJ databases">
        <authorList>
            <person name="Varghese N."/>
            <person name="Submissions S."/>
        </authorList>
    </citation>
    <scope>NUCLEOTIDE SEQUENCE [LARGE SCALE GENOMIC DNA]</scope>
    <source>
        <strain evidence="4 6">DSM 6083</strain>
    </source>
</reference>
<evidence type="ECO:0000313" key="5">
    <source>
        <dbReference type="Proteomes" id="UP000031271"/>
    </source>
</evidence>
<sequence>MLAMTLASILLASAADGVQAALSLSAAGEDGIQTQLCFTGHGQQVRYRLQLTSTGAAGTSRSGQGGTLVAASEPLCPVRNRLGAGAGVRLQAELRWWVDGREQPPIRRQWPPAEAPESHAG</sequence>
<evidence type="ECO:0000313" key="6">
    <source>
        <dbReference type="Proteomes" id="UP000182276"/>
    </source>
</evidence>
<evidence type="ECO:0000313" key="4">
    <source>
        <dbReference type="EMBL" id="SDL97666.1"/>
    </source>
</evidence>
<dbReference type="EMBL" id="CP007511">
    <property type="protein sequence ID" value="AJE13838.1"/>
    <property type="molecule type" value="Genomic_DNA"/>
</dbReference>
<accession>A0A8D4C505</accession>
<dbReference type="Proteomes" id="UP000031271">
    <property type="component" value="Chromosome"/>
</dbReference>
<evidence type="ECO:0000313" key="3">
    <source>
        <dbReference type="EMBL" id="AJE13838.1"/>
    </source>
</evidence>
<dbReference type="EMBL" id="FNHO01000001">
    <property type="protein sequence ID" value="SDL97666.1"/>
    <property type="molecule type" value="Genomic_DNA"/>
</dbReference>
<dbReference type="KEGG" id="pbm:CL52_01810"/>
<name>A0A8D4C505_9GAMM</name>
<proteinExistence type="predicted"/>
<dbReference type="InterPro" id="IPR053722">
    <property type="entry name" value="Curli_assembly_CsgC/AgfC"/>
</dbReference>
<reference evidence="5" key="1">
    <citation type="submission" date="2014-03" db="EMBL/GenBank/DDBJ databases">
        <title>Complete genome of Pseudomonas balearica DSM 6083T, a sewage water isolate from an enrichment with 2-methylnaphthalene.</title>
        <authorList>
            <person name="Salva-Serra F."/>
            <person name="Jaen-Luchoro D."/>
            <person name="Busquets A."/>
            <person name="Pena A."/>
            <person name="Gomila M."/>
            <person name="Bosch R."/>
            <person name="Nogales B."/>
            <person name="Garcia-Valdes E."/>
            <person name="Lalucat J."/>
            <person name="Bennasar A."/>
        </authorList>
    </citation>
    <scope>NUCLEOTIDE SEQUENCE [LARGE SCALE GENOMIC DNA]</scope>
    <source>
        <strain evidence="5">DSM 6083</strain>
    </source>
</reference>
<feature type="region of interest" description="Disordered" evidence="1">
    <location>
        <begin position="101"/>
        <end position="121"/>
    </location>
</feature>
<protein>
    <recommendedName>
        <fullName evidence="7">Curli assembly protein CsgC</fullName>
    </recommendedName>
</protein>
<keyword evidence="6" id="KW-1185">Reference proteome</keyword>
<feature type="chain" id="PRO_5034547284" description="Curli assembly protein CsgC" evidence="2">
    <location>
        <begin position="21"/>
        <end position="121"/>
    </location>
</feature>
<feature type="signal peptide" evidence="2">
    <location>
        <begin position="1"/>
        <end position="20"/>
    </location>
</feature>